<name>A0AAQ4FLG3_AMBAM</name>
<dbReference type="InterPro" id="IPR052612">
    <property type="entry name" value="ANP_Clearance_Receptor"/>
</dbReference>
<dbReference type="GO" id="GO:0017046">
    <property type="term" value="F:peptide hormone binding"/>
    <property type="evidence" value="ECO:0007669"/>
    <property type="project" value="TreeGrafter"/>
</dbReference>
<keyword evidence="3" id="KW-1133">Transmembrane helix</keyword>
<evidence type="ECO:0000256" key="3">
    <source>
        <dbReference type="ARBA" id="ARBA00022989"/>
    </source>
</evidence>
<proteinExistence type="predicted"/>
<dbReference type="AlphaFoldDB" id="A0AAQ4FLG3"/>
<dbReference type="Pfam" id="PF01094">
    <property type="entry name" value="ANF_receptor"/>
    <property type="match status" value="1"/>
</dbReference>
<keyword evidence="4" id="KW-0472">Membrane</keyword>
<keyword evidence="7" id="KW-1185">Reference proteome</keyword>
<evidence type="ECO:0000259" key="5">
    <source>
        <dbReference type="Pfam" id="PF01094"/>
    </source>
</evidence>
<feature type="domain" description="Receptor ligand binding region" evidence="5">
    <location>
        <begin position="2"/>
        <end position="134"/>
    </location>
</feature>
<protein>
    <recommendedName>
        <fullName evidence="5">Receptor ligand binding region domain-containing protein</fullName>
    </recommendedName>
</protein>
<comment type="caution">
    <text evidence="6">The sequence shown here is derived from an EMBL/GenBank/DDBJ whole genome shotgun (WGS) entry which is preliminary data.</text>
</comment>
<dbReference type="InterPro" id="IPR028082">
    <property type="entry name" value="Peripla_BP_I"/>
</dbReference>
<evidence type="ECO:0000256" key="2">
    <source>
        <dbReference type="ARBA" id="ARBA00022692"/>
    </source>
</evidence>
<evidence type="ECO:0000256" key="4">
    <source>
        <dbReference type="ARBA" id="ARBA00023136"/>
    </source>
</evidence>
<dbReference type="PANTHER" id="PTHR44755:SF8">
    <property type="entry name" value="RECEPTOR LIGAND BINDING REGION DOMAIN-CONTAINING PROTEIN"/>
    <property type="match status" value="1"/>
</dbReference>
<evidence type="ECO:0000313" key="7">
    <source>
        <dbReference type="Proteomes" id="UP001321473"/>
    </source>
</evidence>
<evidence type="ECO:0000313" key="6">
    <source>
        <dbReference type="EMBL" id="KAK8787571.1"/>
    </source>
</evidence>
<comment type="subcellular location">
    <subcellularLocation>
        <location evidence="1">Membrane</location>
    </subcellularLocation>
</comment>
<accession>A0AAQ4FLG3</accession>
<dbReference type="PANTHER" id="PTHR44755">
    <property type="entry name" value="NATRIURETIC PEPTIDE RECEPTOR 3-RELATED"/>
    <property type="match status" value="1"/>
</dbReference>
<reference evidence="6 7" key="1">
    <citation type="journal article" date="2023" name="Arcadia Sci">
        <title>De novo assembly of a long-read Amblyomma americanum tick genome.</title>
        <authorList>
            <person name="Chou S."/>
            <person name="Poskanzer K.E."/>
            <person name="Rollins M."/>
            <person name="Thuy-Boun P.S."/>
        </authorList>
    </citation>
    <scope>NUCLEOTIDE SEQUENCE [LARGE SCALE GENOMIC DNA]</scope>
    <source>
        <strain evidence="6">F_SG_1</strain>
        <tissue evidence="6">Salivary glands</tissue>
    </source>
</reference>
<dbReference type="GO" id="GO:0007165">
    <property type="term" value="P:signal transduction"/>
    <property type="evidence" value="ECO:0007669"/>
    <property type="project" value="TreeGrafter"/>
</dbReference>
<dbReference type="Proteomes" id="UP001321473">
    <property type="component" value="Unassembled WGS sequence"/>
</dbReference>
<keyword evidence="2" id="KW-0812">Transmembrane</keyword>
<dbReference type="Gene3D" id="3.40.50.2300">
    <property type="match status" value="1"/>
</dbReference>
<gene>
    <name evidence="6" type="ORF">V5799_022652</name>
</gene>
<organism evidence="6 7">
    <name type="scientific">Amblyomma americanum</name>
    <name type="common">Lone star tick</name>
    <dbReference type="NCBI Taxonomy" id="6943"/>
    <lineage>
        <taxon>Eukaryota</taxon>
        <taxon>Metazoa</taxon>
        <taxon>Ecdysozoa</taxon>
        <taxon>Arthropoda</taxon>
        <taxon>Chelicerata</taxon>
        <taxon>Arachnida</taxon>
        <taxon>Acari</taxon>
        <taxon>Parasitiformes</taxon>
        <taxon>Ixodida</taxon>
        <taxon>Ixodoidea</taxon>
        <taxon>Ixodidae</taxon>
        <taxon>Amblyomminae</taxon>
        <taxon>Amblyomma</taxon>
    </lineage>
</organism>
<dbReference type="GO" id="GO:0038023">
    <property type="term" value="F:signaling receptor activity"/>
    <property type="evidence" value="ECO:0007669"/>
    <property type="project" value="TreeGrafter"/>
</dbReference>
<dbReference type="EMBL" id="JARKHS020001697">
    <property type="protein sequence ID" value="KAK8787571.1"/>
    <property type="molecule type" value="Genomic_DNA"/>
</dbReference>
<sequence>MLTADDLGMDNGDFVFFSVELFTTRNTSNTRPWYRETDSAERNQRARRAYEALMVVQTRIPESSEFSHFKQALQETARKEFEFDYNTDEVNPFVSAFYEAVILYALAINETINDGFPITNGSYITQKMWNRTFEAYAMHLFAAFGSTV</sequence>
<dbReference type="InterPro" id="IPR001828">
    <property type="entry name" value="ANF_lig-bd_rcpt"/>
</dbReference>
<dbReference type="GO" id="GO:0016020">
    <property type="term" value="C:membrane"/>
    <property type="evidence" value="ECO:0007669"/>
    <property type="project" value="UniProtKB-SubCell"/>
</dbReference>
<evidence type="ECO:0000256" key="1">
    <source>
        <dbReference type="ARBA" id="ARBA00004370"/>
    </source>
</evidence>
<dbReference type="SUPFAM" id="SSF53822">
    <property type="entry name" value="Periplasmic binding protein-like I"/>
    <property type="match status" value="1"/>
</dbReference>